<dbReference type="STRING" id="360412.LARV_03275"/>
<proteinExistence type="predicted"/>
<sequence length="166" mass="17175">MGKIFVGVLIGVVLVGAVLGVYGLVNAQAPATPLQQGQQPGYGMMGGGRGTSRMGLANDGQPGPMHDLMIAAWADKLGLSVDVIDQRLDAGETMYDIAVSQGLTADEFQAARVEIHNTVLDEAVSQGLITQEQADWMKSRGGAMGAGNCLGGGGHGRWESVPQTNP</sequence>
<gene>
    <name evidence="2" type="ORF">LARV_03275</name>
</gene>
<reference evidence="2" key="1">
    <citation type="submission" date="2015-07" db="EMBL/GenBank/DDBJ databases">
        <title>Draft Genome Sequences of Anaerolinea thermolimosa IMO-1, Bellilinea caldifistulae GOMI-1, Leptolinea tardivitalis YMTK-2, Levilinea saccharolytica KIBI-1,Longilinea arvoryzae KOME-1, Previously Described as Members of the Anaerolineaceae (Chloroflexi).</title>
        <authorList>
            <person name="Sekiguchi Y."/>
            <person name="Ohashi A."/>
            <person name="Matsuura N."/>
            <person name="Tourlousse M.D."/>
        </authorList>
    </citation>
    <scope>NUCLEOTIDE SEQUENCE [LARGE SCALE GENOMIC DNA]</scope>
    <source>
        <strain evidence="2">KOME-1</strain>
    </source>
</reference>
<dbReference type="AlphaFoldDB" id="A0A0S7BCR8"/>
<dbReference type="OrthoDB" id="162193at2"/>
<evidence type="ECO:0000313" key="3">
    <source>
        <dbReference type="Proteomes" id="UP000055060"/>
    </source>
</evidence>
<feature type="region of interest" description="Disordered" evidence="1">
    <location>
        <begin position="33"/>
        <end position="59"/>
    </location>
</feature>
<dbReference type="Proteomes" id="UP000055060">
    <property type="component" value="Unassembled WGS sequence"/>
</dbReference>
<protein>
    <submittedName>
        <fullName evidence="2">Uncharacterized protein</fullName>
    </submittedName>
</protein>
<dbReference type="RefSeq" id="WP_075074665.1">
    <property type="nucleotide sequence ID" value="NZ_DF967972.1"/>
</dbReference>
<evidence type="ECO:0000256" key="1">
    <source>
        <dbReference type="SAM" id="MobiDB-lite"/>
    </source>
</evidence>
<evidence type="ECO:0000313" key="2">
    <source>
        <dbReference type="EMBL" id="GAP15486.1"/>
    </source>
</evidence>
<name>A0A0S7BCR8_9CHLR</name>
<dbReference type="EMBL" id="DF967972">
    <property type="protein sequence ID" value="GAP15486.1"/>
    <property type="molecule type" value="Genomic_DNA"/>
</dbReference>
<keyword evidence="3" id="KW-1185">Reference proteome</keyword>
<accession>A0A0S7BCR8</accession>
<organism evidence="2">
    <name type="scientific">Longilinea arvoryzae</name>
    <dbReference type="NCBI Taxonomy" id="360412"/>
    <lineage>
        <taxon>Bacteria</taxon>
        <taxon>Bacillati</taxon>
        <taxon>Chloroflexota</taxon>
        <taxon>Anaerolineae</taxon>
        <taxon>Anaerolineales</taxon>
        <taxon>Anaerolineaceae</taxon>
        <taxon>Longilinea</taxon>
    </lineage>
</organism>